<organism evidence="3 6">
    <name type="scientific">Myxococcus fulvus</name>
    <dbReference type="NCBI Taxonomy" id="33"/>
    <lineage>
        <taxon>Bacteria</taxon>
        <taxon>Pseudomonadati</taxon>
        <taxon>Myxococcota</taxon>
        <taxon>Myxococcia</taxon>
        <taxon>Myxococcales</taxon>
        <taxon>Cystobacterineae</taxon>
        <taxon>Myxococcaceae</taxon>
        <taxon>Myxococcus</taxon>
    </lineage>
</organism>
<evidence type="ECO:0000313" key="4">
    <source>
        <dbReference type="EMBL" id="SEU38382.1"/>
    </source>
</evidence>
<dbReference type="GO" id="GO:0008199">
    <property type="term" value="F:ferric iron binding"/>
    <property type="evidence" value="ECO:0007669"/>
    <property type="project" value="InterPro"/>
</dbReference>
<dbReference type="EMBL" id="FOIB01000013">
    <property type="protein sequence ID" value="SEU38382.1"/>
    <property type="molecule type" value="Genomic_DNA"/>
</dbReference>
<evidence type="ECO:0000256" key="1">
    <source>
        <dbReference type="SAM" id="MobiDB-lite"/>
    </source>
</evidence>
<name>A0A511TFP9_MYXFU</name>
<dbReference type="STRING" id="1334629.MFUL124B02_09920"/>
<dbReference type="PANTHER" id="PTHR34315">
    <property type="match status" value="1"/>
</dbReference>
<keyword evidence="5" id="KW-1185">Reference proteome</keyword>
<dbReference type="Gene3D" id="2.60.130.10">
    <property type="entry name" value="Aromatic compound dioxygenase"/>
    <property type="match status" value="1"/>
</dbReference>
<feature type="domain" description="Intradiol ring-cleavage dioxygenases" evidence="2">
    <location>
        <begin position="113"/>
        <end position="173"/>
    </location>
</feature>
<dbReference type="GO" id="GO:0016702">
    <property type="term" value="F:oxidoreductase activity, acting on single donors with incorporation of molecular oxygen, incorporation of two atoms of oxygen"/>
    <property type="evidence" value="ECO:0007669"/>
    <property type="project" value="InterPro"/>
</dbReference>
<comment type="caution">
    <text evidence="3">The sequence shown here is derived from an EMBL/GenBank/DDBJ whole genome shotgun (WGS) entry which is preliminary data.</text>
</comment>
<proteinExistence type="predicted"/>
<gene>
    <name evidence="3" type="ORF">MFU01_80340</name>
    <name evidence="4" type="ORF">SAMN05443572_11340</name>
</gene>
<dbReference type="Proteomes" id="UP000321514">
    <property type="component" value="Unassembled WGS sequence"/>
</dbReference>
<reference evidence="4 5" key="1">
    <citation type="submission" date="2016-10" db="EMBL/GenBank/DDBJ databases">
        <authorList>
            <person name="Varghese N."/>
            <person name="Submissions S."/>
        </authorList>
    </citation>
    <scope>NUCLEOTIDE SEQUENCE [LARGE SCALE GENOMIC DNA]</scope>
    <source>
        <strain evidence="4 5">DSM 16525</strain>
    </source>
</reference>
<protein>
    <submittedName>
        <fullName evidence="4">Protocatechuate 3,4-dioxygenase beta subunit</fullName>
    </submittedName>
</protein>
<evidence type="ECO:0000259" key="2">
    <source>
        <dbReference type="Pfam" id="PF00775"/>
    </source>
</evidence>
<dbReference type="InterPro" id="IPR000627">
    <property type="entry name" value="Intradiol_dOase_C"/>
</dbReference>
<dbReference type="EMBL" id="BJXR01000072">
    <property type="protein sequence ID" value="GEN12997.1"/>
    <property type="molecule type" value="Genomic_DNA"/>
</dbReference>
<dbReference type="RefSeq" id="WP_074958333.1">
    <property type="nucleotide sequence ID" value="NZ_BJXR01000072.1"/>
</dbReference>
<feature type="region of interest" description="Disordered" evidence="1">
    <location>
        <begin position="42"/>
        <end position="79"/>
    </location>
</feature>
<dbReference type="SUPFAM" id="SSF49482">
    <property type="entry name" value="Aromatic compound dioxygenase"/>
    <property type="match status" value="1"/>
</dbReference>
<evidence type="ECO:0000313" key="6">
    <source>
        <dbReference type="Proteomes" id="UP000321514"/>
    </source>
</evidence>
<reference evidence="3 6" key="2">
    <citation type="submission" date="2019-07" db="EMBL/GenBank/DDBJ databases">
        <title>Whole genome shotgun sequence of Myxococcus fulvus NBRC 100333.</title>
        <authorList>
            <person name="Hosoyama A."/>
            <person name="Uohara A."/>
            <person name="Ohji S."/>
            <person name="Ichikawa N."/>
        </authorList>
    </citation>
    <scope>NUCLEOTIDE SEQUENCE [LARGE SCALE GENOMIC DNA]</scope>
    <source>
        <strain evidence="3 6">NBRC 100333</strain>
    </source>
</reference>
<dbReference type="PANTHER" id="PTHR34315:SF1">
    <property type="entry name" value="INTRADIOL RING-CLEAVAGE DIOXYGENASES DOMAIN-CONTAINING PROTEIN-RELATED"/>
    <property type="match status" value="1"/>
</dbReference>
<accession>A0A511TFP9</accession>
<evidence type="ECO:0000313" key="3">
    <source>
        <dbReference type="EMBL" id="GEN12997.1"/>
    </source>
</evidence>
<dbReference type="OrthoDB" id="9805815at2"/>
<dbReference type="Proteomes" id="UP000183760">
    <property type="component" value="Unassembled WGS sequence"/>
</dbReference>
<dbReference type="Pfam" id="PF00775">
    <property type="entry name" value="Dioxygenase_C"/>
    <property type="match status" value="1"/>
</dbReference>
<evidence type="ECO:0000313" key="5">
    <source>
        <dbReference type="Proteomes" id="UP000183760"/>
    </source>
</evidence>
<dbReference type="AlphaFoldDB" id="A0A511TFP9"/>
<dbReference type="InterPro" id="IPR015889">
    <property type="entry name" value="Intradiol_dOase_core"/>
</dbReference>
<sequence>MSDEDPSHHQGLQQDLRVLMARAGRRQVLRWMAGASLIPLLGCGDDDDPTPDPSDCSRIPEETAGPYPADGSNGPNVLQQSGIVRSDIRASFGNTRTVAEGVLTTVTLTLVDINDACAPLAGRAVYLWHCDNSGEYSLYGTGITNENYLRGVQETNSQGQVTFTSIFPACYSGRWPHIHFEVYPDLASATSSANKRVTSQLALPEATCDEVYATAGYSQSVANFQRVSLATDNVFSDGSSTQVATVTGNLTDGYVITLVVGVAG</sequence>